<evidence type="ECO:0000313" key="2">
    <source>
        <dbReference type="EMBL" id="CAF1304913.1"/>
    </source>
</evidence>
<dbReference type="EMBL" id="CAJNOM010000269">
    <property type="protein sequence ID" value="CAF1304913.1"/>
    <property type="molecule type" value="Genomic_DNA"/>
</dbReference>
<feature type="transmembrane region" description="Helical" evidence="1">
    <location>
        <begin position="83"/>
        <end position="108"/>
    </location>
</feature>
<keyword evidence="1" id="KW-0472">Membrane</keyword>
<feature type="transmembrane region" description="Helical" evidence="1">
    <location>
        <begin position="114"/>
        <end position="130"/>
    </location>
</feature>
<dbReference type="Proteomes" id="UP000663832">
    <property type="component" value="Unassembled WGS sequence"/>
</dbReference>
<feature type="transmembrane region" description="Helical" evidence="1">
    <location>
        <begin position="52"/>
        <end position="71"/>
    </location>
</feature>
<keyword evidence="1" id="KW-1133">Transmembrane helix</keyword>
<dbReference type="AlphaFoldDB" id="A0A815DR15"/>
<sequence>MSEPPIPSARRALLFAKYRPLLTTPFFFGFSTHVLSPNLFTRLLGPRIDLPISNILLFGSHVGVTSYLYTSKHLRKADKFERLLYSVYGSAMFNFGTVLVMSLVRSIFPDNETLRLGIGLSTGAALLFISRKYVNYIDQVFDTVRFRAMPRS</sequence>
<evidence type="ECO:0000256" key="1">
    <source>
        <dbReference type="SAM" id="Phobius"/>
    </source>
</evidence>
<keyword evidence="1" id="KW-0812">Transmembrane</keyword>
<keyword evidence="3" id="KW-1185">Reference proteome</keyword>
<dbReference type="OrthoDB" id="5915502at2759"/>
<gene>
    <name evidence="2" type="ORF">QVE165_LOCUS31459</name>
</gene>
<proteinExistence type="predicted"/>
<accession>A0A815DR15</accession>
<evidence type="ECO:0000313" key="3">
    <source>
        <dbReference type="Proteomes" id="UP000663832"/>
    </source>
</evidence>
<reference evidence="2" key="1">
    <citation type="submission" date="2021-02" db="EMBL/GenBank/DDBJ databases">
        <authorList>
            <person name="Nowell W R."/>
        </authorList>
    </citation>
    <scope>NUCLEOTIDE SEQUENCE</scope>
</reference>
<name>A0A815DR15_9BILA</name>
<dbReference type="PANTHER" id="PTHR38640">
    <property type="entry name" value="GEO09659P1"/>
    <property type="match status" value="1"/>
</dbReference>
<feature type="transmembrane region" description="Helical" evidence="1">
    <location>
        <begin position="21"/>
        <end position="40"/>
    </location>
</feature>
<dbReference type="PANTHER" id="PTHR38640:SF1">
    <property type="entry name" value="GEO09659P1"/>
    <property type="match status" value="1"/>
</dbReference>
<protein>
    <submittedName>
        <fullName evidence="2">Uncharacterized protein</fullName>
    </submittedName>
</protein>
<organism evidence="2 3">
    <name type="scientific">Adineta steineri</name>
    <dbReference type="NCBI Taxonomy" id="433720"/>
    <lineage>
        <taxon>Eukaryota</taxon>
        <taxon>Metazoa</taxon>
        <taxon>Spiralia</taxon>
        <taxon>Gnathifera</taxon>
        <taxon>Rotifera</taxon>
        <taxon>Eurotatoria</taxon>
        <taxon>Bdelloidea</taxon>
        <taxon>Adinetida</taxon>
        <taxon>Adinetidae</taxon>
        <taxon>Adineta</taxon>
    </lineage>
</organism>
<comment type="caution">
    <text evidence="2">The sequence shown here is derived from an EMBL/GenBank/DDBJ whole genome shotgun (WGS) entry which is preliminary data.</text>
</comment>